<dbReference type="GO" id="GO:0016491">
    <property type="term" value="F:oxidoreductase activity"/>
    <property type="evidence" value="ECO:0007669"/>
    <property type="project" value="UniProtKB-KW"/>
</dbReference>
<name>A0A1D8G8X8_9ACTN</name>
<feature type="region of interest" description="Disordered" evidence="2">
    <location>
        <begin position="215"/>
        <end position="309"/>
    </location>
</feature>
<dbReference type="RefSeq" id="WP_079140329.1">
    <property type="nucleotide sequence ID" value="NZ_CP017316.1"/>
</dbReference>
<dbReference type="EMBL" id="CP017316">
    <property type="protein sequence ID" value="AOT61906.1"/>
    <property type="molecule type" value="Genomic_DNA"/>
</dbReference>
<dbReference type="GO" id="GO:0051082">
    <property type="term" value="F:unfolded protein binding"/>
    <property type="evidence" value="ECO:0007669"/>
    <property type="project" value="InterPro"/>
</dbReference>
<accession>A0A1D8G8X8</accession>
<gene>
    <name evidence="3" type="primary">narX_3</name>
    <name evidence="3" type="ORF">A4G23_04797</name>
</gene>
<dbReference type="OrthoDB" id="4307003at2"/>
<dbReference type="SUPFAM" id="SSF89155">
    <property type="entry name" value="TorD-like"/>
    <property type="match status" value="1"/>
</dbReference>
<dbReference type="PANTHER" id="PTHR43680:SF2">
    <property type="entry name" value="NITRATE REDUCTASE MOLYBDENUM COFACTOR ASSEMBLY CHAPERONE NARJ"/>
    <property type="match status" value="1"/>
</dbReference>
<evidence type="ECO:0000256" key="2">
    <source>
        <dbReference type="SAM" id="MobiDB-lite"/>
    </source>
</evidence>
<dbReference type="GO" id="GO:0051131">
    <property type="term" value="P:chaperone-mediated protein complex assembly"/>
    <property type="evidence" value="ECO:0007669"/>
    <property type="project" value="InterPro"/>
</dbReference>
<organism evidence="3 4">
    <name type="scientific">Streptomyces rubrolavendulae</name>
    <dbReference type="NCBI Taxonomy" id="285473"/>
    <lineage>
        <taxon>Bacteria</taxon>
        <taxon>Bacillati</taxon>
        <taxon>Actinomycetota</taxon>
        <taxon>Actinomycetes</taxon>
        <taxon>Kitasatosporales</taxon>
        <taxon>Streptomycetaceae</taxon>
        <taxon>Streptomyces</taxon>
    </lineage>
</organism>
<feature type="compositionally biased region" description="Pro residues" evidence="2">
    <location>
        <begin position="274"/>
        <end position="303"/>
    </location>
</feature>
<dbReference type="GO" id="GO:0042128">
    <property type="term" value="P:nitrate assimilation"/>
    <property type="evidence" value="ECO:0007669"/>
    <property type="project" value="UniProtKB-KW"/>
</dbReference>
<dbReference type="Pfam" id="PF02613">
    <property type="entry name" value="Nitrate_red_del"/>
    <property type="match status" value="1"/>
</dbReference>
<proteinExistence type="predicted"/>
<dbReference type="Gene3D" id="1.10.3480.10">
    <property type="entry name" value="TorD-like"/>
    <property type="match status" value="1"/>
</dbReference>
<dbReference type="Proteomes" id="UP000095349">
    <property type="component" value="Chromosome"/>
</dbReference>
<dbReference type="PATRIC" id="fig|285473.5.peg.5055"/>
<keyword evidence="1" id="KW-0534">Nitrate assimilation</keyword>
<dbReference type="GO" id="GO:0016530">
    <property type="term" value="F:metallochaperone activity"/>
    <property type="evidence" value="ECO:0007669"/>
    <property type="project" value="TreeGrafter"/>
</dbReference>
<dbReference type="InterPro" id="IPR036411">
    <property type="entry name" value="TorD-like_sf"/>
</dbReference>
<keyword evidence="3" id="KW-0560">Oxidoreductase</keyword>
<protein>
    <submittedName>
        <fullName evidence="3">Nitrate reductase-like protein NarX</fullName>
        <ecNumber evidence="3">1.7.99.4</ecNumber>
    </submittedName>
</protein>
<evidence type="ECO:0000256" key="1">
    <source>
        <dbReference type="ARBA" id="ARBA00023063"/>
    </source>
</evidence>
<reference evidence="3 4" key="1">
    <citation type="submission" date="2016-09" db="EMBL/GenBank/DDBJ databases">
        <title>Streptomyces rubrolavendulae MJM4426 Genome sequencing and assembly.</title>
        <authorList>
            <person name="Kim J.-G."/>
        </authorList>
    </citation>
    <scope>NUCLEOTIDE SEQUENCE [LARGE SCALE GENOMIC DNA]</scope>
    <source>
        <strain evidence="3 4">MJM4426</strain>
    </source>
</reference>
<dbReference type="EC" id="1.7.99.4" evidence="3"/>
<dbReference type="PANTHER" id="PTHR43680">
    <property type="entry name" value="NITRATE REDUCTASE MOLYBDENUM COFACTOR ASSEMBLY CHAPERONE"/>
    <property type="match status" value="1"/>
</dbReference>
<sequence length="309" mass="32423">MSPLPATVPALVRSRVRAAVRRPARLTVEELRDRALLLRLCSLLLQYPDAELAAARPALGAAVAGLPPSPAAAHLADFTAWFTGREAQALERHYVETFDLRRRSSLYLTYYLHGDTRRRGMALLALARSYRAAGWDTTGGELPDHLPVVLEFAALGGPRAGEAPLRRHRRGLELIHRALTDDGSPYRHVTAALLTLLPPPTEADLRAVAELAAQGPPGEDVGLDPYDGAGAGGSAAPDAWAPPGACAPPGAFVPPGAFAPPGALVPPERARPTLAPPPLPSTPPTAPAPAPAPPLSPPRPAPSRPEGSR</sequence>
<evidence type="ECO:0000313" key="4">
    <source>
        <dbReference type="Proteomes" id="UP000095349"/>
    </source>
</evidence>
<evidence type="ECO:0000313" key="3">
    <source>
        <dbReference type="EMBL" id="AOT61906.1"/>
    </source>
</evidence>
<feature type="compositionally biased region" description="Low complexity" evidence="2">
    <location>
        <begin position="234"/>
        <end position="267"/>
    </location>
</feature>
<dbReference type="STRING" id="285473.A4G23_04797"/>
<dbReference type="AlphaFoldDB" id="A0A1D8G8X8"/>
<dbReference type="KEGG" id="srn:A4G23_04797"/>
<dbReference type="InterPro" id="IPR020945">
    <property type="entry name" value="DMSO/NO3_reduct_chaperone"/>
</dbReference>
<dbReference type="InterPro" id="IPR003765">
    <property type="entry name" value="NO3_reductase_chaperone_NarJ"/>
</dbReference>
<keyword evidence="4" id="KW-1185">Reference proteome</keyword>
<dbReference type="NCBIfam" id="TIGR00684">
    <property type="entry name" value="narJ"/>
    <property type="match status" value="1"/>
</dbReference>